<reference evidence="3" key="1">
    <citation type="journal article" date="2020" name="Stud. Mycol.">
        <title>101 Dothideomycetes genomes: a test case for predicting lifestyles and emergence of pathogens.</title>
        <authorList>
            <person name="Haridas S."/>
            <person name="Albert R."/>
            <person name="Binder M."/>
            <person name="Bloem J."/>
            <person name="Labutti K."/>
            <person name="Salamov A."/>
            <person name="Andreopoulos B."/>
            <person name="Baker S."/>
            <person name="Barry K."/>
            <person name="Bills G."/>
            <person name="Bluhm B."/>
            <person name="Cannon C."/>
            <person name="Castanera R."/>
            <person name="Culley D."/>
            <person name="Daum C."/>
            <person name="Ezra D."/>
            <person name="Gonzalez J."/>
            <person name="Henrissat B."/>
            <person name="Kuo A."/>
            <person name="Liang C."/>
            <person name="Lipzen A."/>
            <person name="Lutzoni F."/>
            <person name="Magnuson J."/>
            <person name="Mondo S."/>
            <person name="Nolan M."/>
            <person name="Ohm R."/>
            <person name="Pangilinan J."/>
            <person name="Park H.-J."/>
            <person name="Ramirez L."/>
            <person name="Alfaro M."/>
            <person name="Sun H."/>
            <person name="Tritt A."/>
            <person name="Yoshinaga Y."/>
            <person name="Zwiers L.-H."/>
            <person name="Turgeon B."/>
            <person name="Goodwin S."/>
            <person name="Spatafora J."/>
            <person name="Crous P."/>
            <person name="Grigoriev I."/>
        </authorList>
    </citation>
    <scope>NUCLEOTIDE SEQUENCE</scope>
    <source>
        <strain evidence="3">Tuck. ex Michener</strain>
    </source>
</reference>
<evidence type="ECO:0000256" key="2">
    <source>
        <dbReference type="SAM" id="MobiDB-lite"/>
    </source>
</evidence>
<dbReference type="EMBL" id="ML991850">
    <property type="protein sequence ID" value="KAF2229982.1"/>
    <property type="molecule type" value="Genomic_DNA"/>
</dbReference>
<feature type="coiled-coil region" evidence="1">
    <location>
        <begin position="8"/>
        <end position="56"/>
    </location>
</feature>
<proteinExistence type="predicted"/>
<sequence length="307" mass="35745">MQDWEVLAMEERSLRENLQGKVEDLDERVQMQRDEVDRLRMERDTQTQTVDGLQRALQDLQDGRGPFNCVSRSIQYSLRSLVIGFSSQEGTSRSRRVFTVPARRDAETTRNDRRKRHNLQVRARSNTERARASPTLRERSQREKSPHWQTPPRSRHSERPPHQGPPLPQKGQARGQRRPVRLFLPSSPPTPLIPPSTTHPSPHPLTSQSLPQPNRHQPPPPLPRPRPLRPQKIPSPPTHRRAPRLVRRRARTSRPRQPALHLHLSIRHADPIDADHLLQFPPHQGPRQQLSPVAEHPEHRRERGVWR</sequence>
<organism evidence="3 4">
    <name type="scientific">Viridothelium virens</name>
    <name type="common">Speckled blister lichen</name>
    <name type="synonym">Trypethelium virens</name>
    <dbReference type="NCBI Taxonomy" id="1048519"/>
    <lineage>
        <taxon>Eukaryota</taxon>
        <taxon>Fungi</taxon>
        <taxon>Dikarya</taxon>
        <taxon>Ascomycota</taxon>
        <taxon>Pezizomycotina</taxon>
        <taxon>Dothideomycetes</taxon>
        <taxon>Dothideomycetes incertae sedis</taxon>
        <taxon>Trypetheliales</taxon>
        <taxon>Trypetheliaceae</taxon>
        <taxon>Viridothelium</taxon>
    </lineage>
</organism>
<accession>A0A6A6GW00</accession>
<feature type="compositionally biased region" description="Basic and acidic residues" evidence="2">
    <location>
        <begin position="102"/>
        <end position="111"/>
    </location>
</feature>
<feature type="compositionally biased region" description="Basic and acidic residues" evidence="2">
    <location>
        <begin position="125"/>
        <end position="146"/>
    </location>
</feature>
<evidence type="ECO:0000256" key="1">
    <source>
        <dbReference type="SAM" id="Coils"/>
    </source>
</evidence>
<dbReference type="AlphaFoldDB" id="A0A6A6GW00"/>
<dbReference type="Proteomes" id="UP000800092">
    <property type="component" value="Unassembled WGS sequence"/>
</dbReference>
<feature type="region of interest" description="Disordered" evidence="2">
    <location>
        <begin position="89"/>
        <end position="263"/>
    </location>
</feature>
<evidence type="ECO:0000313" key="4">
    <source>
        <dbReference type="Proteomes" id="UP000800092"/>
    </source>
</evidence>
<feature type="compositionally biased region" description="Basic and acidic residues" evidence="2">
    <location>
        <begin position="295"/>
        <end position="307"/>
    </location>
</feature>
<feature type="compositionally biased region" description="Pro residues" evidence="2">
    <location>
        <begin position="216"/>
        <end position="225"/>
    </location>
</feature>
<feature type="region of interest" description="Disordered" evidence="2">
    <location>
        <begin position="280"/>
        <end position="307"/>
    </location>
</feature>
<feature type="compositionally biased region" description="Low complexity" evidence="2">
    <location>
        <begin position="195"/>
        <end position="215"/>
    </location>
</feature>
<evidence type="ECO:0000313" key="3">
    <source>
        <dbReference type="EMBL" id="KAF2229982.1"/>
    </source>
</evidence>
<gene>
    <name evidence="3" type="ORF">EV356DRAFT_364981</name>
</gene>
<keyword evidence="4" id="KW-1185">Reference proteome</keyword>
<name>A0A6A6GW00_VIRVR</name>
<dbReference type="OrthoDB" id="425925at2759"/>
<feature type="compositionally biased region" description="Basic residues" evidence="2">
    <location>
        <begin position="238"/>
        <end position="254"/>
    </location>
</feature>
<protein>
    <submittedName>
        <fullName evidence="3">Uncharacterized protein</fullName>
    </submittedName>
</protein>
<keyword evidence="1" id="KW-0175">Coiled coil</keyword>